<dbReference type="GO" id="GO:0005524">
    <property type="term" value="F:ATP binding"/>
    <property type="evidence" value="ECO:0007669"/>
    <property type="project" value="UniProtKB-KW"/>
</dbReference>
<dbReference type="PROSITE" id="PS00211">
    <property type="entry name" value="ABC_TRANSPORTER_1"/>
    <property type="match status" value="1"/>
</dbReference>
<protein>
    <submittedName>
        <fullName evidence="5">Peptide ABC transporter ATP-binding protein</fullName>
    </submittedName>
</protein>
<name>A0A2Z2KQ07_9BACL</name>
<dbReference type="SMART" id="SM00382">
    <property type="entry name" value="AAA"/>
    <property type="match status" value="1"/>
</dbReference>
<feature type="domain" description="ABC transporter" evidence="4">
    <location>
        <begin position="4"/>
        <end position="225"/>
    </location>
</feature>
<evidence type="ECO:0000256" key="2">
    <source>
        <dbReference type="ARBA" id="ARBA00022741"/>
    </source>
</evidence>
<dbReference type="GO" id="GO:0098796">
    <property type="term" value="C:membrane protein complex"/>
    <property type="evidence" value="ECO:0007669"/>
    <property type="project" value="UniProtKB-ARBA"/>
</dbReference>
<dbReference type="Proteomes" id="UP000249890">
    <property type="component" value="Chromosome"/>
</dbReference>
<accession>A0A2Z2KQ07</accession>
<keyword evidence="3 5" id="KW-0067">ATP-binding</keyword>
<dbReference type="InterPro" id="IPR017871">
    <property type="entry name" value="ABC_transporter-like_CS"/>
</dbReference>
<evidence type="ECO:0000256" key="1">
    <source>
        <dbReference type="ARBA" id="ARBA00022448"/>
    </source>
</evidence>
<sequence length="225" mass="24293">MSVLACEQLTRTYGAGEAKVTALHEVNIEIEAGQFVVFTGPSGSGKSTLLHLLGGLDAPSSGRVLAEGKDLYKLPEKELAVFRRRTFGFVFQSFNLVPVLTAAENILMPLLLDGRKVDPGWLDQLTQMLGIAERLSHLPGQLSGGQQQRVAIARALINRPRIVFADEPTGNLDTVTGNEVLALLKQSVAELGNTLVMITHDPQIACQAGRRISVVDGRLLEEDAQ</sequence>
<dbReference type="EMBL" id="CP021780">
    <property type="protein sequence ID" value="ASA25860.1"/>
    <property type="molecule type" value="Genomic_DNA"/>
</dbReference>
<dbReference type="Pfam" id="PF00005">
    <property type="entry name" value="ABC_tran"/>
    <property type="match status" value="1"/>
</dbReference>
<evidence type="ECO:0000259" key="4">
    <source>
        <dbReference type="PROSITE" id="PS50893"/>
    </source>
</evidence>
<evidence type="ECO:0000256" key="3">
    <source>
        <dbReference type="ARBA" id="ARBA00022840"/>
    </source>
</evidence>
<dbReference type="GO" id="GO:0022857">
    <property type="term" value="F:transmembrane transporter activity"/>
    <property type="evidence" value="ECO:0007669"/>
    <property type="project" value="TreeGrafter"/>
</dbReference>
<dbReference type="RefSeq" id="WP_087919820.1">
    <property type="nucleotide sequence ID" value="NZ_CP021780.1"/>
</dbReference>
<dbReference type="AlphaFoldDB" id="A0A2Z2KQ07"/>
<dbReference type="InterPro" id="IPR015854">
    <property type="entry name" value="ABC_transpr_LolD-like"/>
</dbReference>
<gene>
    <name evidence="5" type="ORF">B9T62_37120</name>
</gene>
<dbReference type="GO" id="GO:0016887">
    <property type="term" value="F:ATP hydrolysis activity"/>
    <property type="evidence" value="ECO:0007669"/>
    <property type="project" value="InterPro"/>
</dbReference>
<dbReference type="InterPro" id="IPR003439">
    <property type="entry name" value="ABC_transporter-like_ATP-bd"/>
</dbReference>
<dbReference type="PANTHER" id="PTHR24220:SF685">
    <property type="entry name" value="ABC TRANSPORTER RELATED"/>
    <property type="match status" value="1"/>
</dbReference>
<keyword evidence="2" id="KW-0547">Nucleotide-binding</keyword>
<dbReference type="KEGG" id="pdh:B9T62_37120"/>
<dbReference type="InterPro" id="IPR017911">
    <property type="entry name" value="MacB-like_ATP-bd"/>
</dbReference>
<dbReference type="Gene3D" id="3.40.50.300">
    <property type="entry name" value="P-loop containing nucleotide triphosphate hydrolases"/>
    <property type="match status" value="1"/>
</dbReference>
<dbReference type="CDD" id="cd03255">
    <property type="entry name" value="ABC_MJ0796_LolCDE_FtsE"/>
    <property type="match status" value="1"/>
</dbReference>
<dbReference type="OrthoDB" id="9791546at2"/>
<dbReference type="SUPFAM" id="SSF52540">
    <property type="entry name" value="P-loop containing nucleoside triphosphate hydrolases"/>
    <property type="match status" value="1"/>
</dbReference>
<keyword evidence="1" id="KW-0813">Transport</keyword>
<proteinExistence type="predicted"/>
<dbReference type="GO" id="GO:0005886">
    <property type="term" value="C:plasma membrane"/>
    <property type="evidence" value="ECO:0007669"/>
    <property type="project" value="TreeGrafter"/>
</dbReference>
<evidence type="ECO:0000313" key="5">
    <source>
        <dbReference type="EMBL" id="ASA25860.1"/>
    </source>
</evidence>
<dbReference type="PROSITE" id="PS50893">
    <property type="entry name" value="ABC_TRANSPORTER_2"/>
    <property type="match status" value="1"/>
</dbReference>
<dbReference type="InterPro" id="IPR027417">
    <property type="entry name" value="P-loop_NTPase"/>
</dbReference>
<evidence type="ECO:0000313" key="6">
    <source>
        <dbReference type="Proteomes" id="UP000249890"/>
    </source>
</evidence>
<organism evidence="5 6">
    <name type="scientific">Paenibacillus donghaensis</name>
    <dbReference type="NCBI Taxonomy" id="414771"/>
    <lineage>
        <taxon>Bacteria</taxon>
        <taxon>Bacillati</taxon>
        <taxon>Bacillota</taxon>
        <taxon>Bacilli</taxon>
        <taxon>Bacillales</taxon>
        <taxon>Paenibacillaceae</taxon>
        <taxon>Paenibacillus</taxon>
    </lineage>
</organism>
<keyword evidence="6" id="KW-1185">Reference proteome</keyword>
<dbReference type="PANTHER" id="PTHR24220">
    <property type="entry name" value="IMPORT ATP-BINDING PROTEIN"/>
    <property type="match status" value="1"/>
</dbReference>
<dbReference type="FunFam" id="3.40.50.300:FF:000032">
    <property type="entry name" value="Export ABC transporter ATP-binding protein"/>
    <property type="match status" value="1"/>
</dbReference>
<reference evidence="5 6" key="1">
    <citation type="submission" date="2017-06" db="EMBL/GenBank/DDBJ databases">
        <title>Complete genome sequence of Paenibacillus donghaensis KCTC 13049T isolated from East Sea sediment, South Korea.</title>
        <authorList>
            <person name="Jung B.K."/>
            <person name="Hong S.-J."/>
            <person name="Shin J.-H."/>
        </authorList>
    </citation>
    <scope>NUCLEOTIDE SEQUENCE [LARGE SCALE GENOMIC DNA]</scope>
    <source>
        <strain evidence="5 6">KCTC 13049</strain>
    </source>
</reference>
<dbReference type="InterPro" id="IPR003593">
    <property type="entry name" value="AAA+_ATPase"/>
</dbReference>